<dbReference type="GO" id="GO:0005524">
    <property type="term" value="F:ATP binding"/>
    <property type="evidence" value="ECO:0007669"/>
    <property type="project" value="UniProtKB-KW"/>
</dbReference>
<name>A0A8W8HRY7_MAGGI</name>
<dbReference type="SUPFAM" id="SSF52540">
    <property type="entry name" value="P-loop containing nucleoside triphosphate hydrolases"/>
    <property type="match status" value="1"/>
</dbReference>
<accession>A0A8W8HRY7</accession>
<dbReference type="InterPro" id="IPR001054">
    <property type="entry name" value="A/G_cyclase"/>
</dbReference>
<keyword evidence="2" id="KW-0067">ATP-binding</keyword>
<dbReference type="PANTHER" id="PTHR16305">
    <property type="entry name" value="TESTICULAR SOLUBLE ADENYLYL CYCLASE"/>
    <property type="match status" value="1"/>
</dbReference>
<dbReference type="GO" id="GO:0004016">
    <property type="term" value="F:adenylate cyclase activity"/>
    <property type="evidence" value="ECO:0007669"/>
    <property type="project" value="TreeGrafter"/>
</dbReference>
<evidence type="ECO:0000256" key="2">
    <source>
        <dbReference type="ARBA" id="ARBA00022840"/>
    </source>
</evidence>
<dbReference type="Pfam" id="PF00211">
    <property type="entry name" value="Guanylate_cyc"/>
    <property type="match status" value="2"/>
</dbReference>
<dbReference type="CDD" id="cd07302">
    <property type="entry name" value="CHD"/>
    <property type="match status" value="2"/>
</dbReference>
<reference evidence="6" key="1">
    <citation type="submission" date="2022-08" db="UniProtKB">
        <authorList>
            <consortium name="EnsemblMetazoa"/>
        </authorList>
    </citation>
    <scope>IDENTIFICATION</scope>
    <source>
        <strain evidence="6">05x7-T-G4-1.051#20</strain>
    </source>
</reference>
<dbReference type="PANTHER" id="PTHR16305:SF28">
    <property type="entry name" value="GUANYLATE CYCLASE DOMAIN-CONTAINING PROTEIN"/>
    <property type="match status" value="1"/>
</dbReference>
<evidence type="ECO:0000256" key="3">
    <source>
        <dbReference type="ARBA" id="ARBA00023239"/>
    </source>
</evidence>
<organism evidence="6 7">
    <name type="scientific">Magallana gigas</name>
    <name type="common">Pacific oyster</name>
    <name type="synonym">Crassostrea gigas</name>
    <dbReference type="NCBI Taxonomy" id="29159"/>
    <lineage>
        <taxon>Eukaryota</taxon>
        <taxon>Metazoa</taxon>
        <taxon>Spiralia</taxon>
        <taxon>Lophotrochozoa</taxon>
        <taxon>Mollusca</taxon>
        <taxon>Bivalvia</taxon>
        <taxon>Autobranchia</taxon>
        <taxon>Pteriomorphia</taxon>
        <taxon>Ostreida</taxon>
        <taxon>Ostreoidea</taxon>
        <taxon>Ostreidae</taxon>
        <taxon>Magallana</taxon>
    </lineage>
</organism>
<dbReference type="EnsemblMetazoa" id="G10782.1">
    <property type="protein sequence ID" value="G10782.1:cds"/>
    <property type="gene ID" value="G10782"/>
</dbReference>
<dbReference type="Proteomes" id="UP000005408">
    <property type="component" value="Unassembled WGS sequence"/>
</dbReference>
<evidence type="ECO:0000256" key="4">
    <source>
        <dbReference type="SAM" id="MobiDB-lite"/>
    </source>
</evidence>
<keyword evidence="3" id="KW-0456">Lyase</keyword>
<feature type="compositionally biased region" description="Polar residues" evidence="4">
    <location>
        <begin position="314"/>
        <end position="324"/>
    </location>
</feature>
<dbReference type="InterPro" id="IPR041664">
    <property type="entry name" value="AAA_16"/>
</dbReference>
<feature type="domain" description="Guanylate cyclase" evidence="5">
    <location>
        <begin position="446"/>
        <end position="523"/>
    </location>
</feature>
<protein>
    <recommendedName>
        <fullName evidence="5">Guanylate cyclase domain-containing protein</fullName>
    </recommendedName>
</protein>
<dbReference type="SUPFAM" id="SSF55073">
    <property type="entry name" value="Nucleotide cyclase"/>
    <property type="match status" value="2"/>
</dbReference>
<dbReference type="FunFam" id="3.30.70.1230:FF:000021">
    <property type="entry name" value="Adenylate cyclase type 10"/>
    <property type="match status" value="1"/>
</dbReference>
<dbReference type="Gene3D" id="3.30.70.1230">
    <property type="entry name" value="Nucleotide cyclase"/>
    <property type="match status" value="2"/>
</dbReference>
<dbReference type="Pfam" id="PF13191">
    <property type="entry name" value="AAA_16"/>
    <property type="match status" value="1"/>
</dbReference>
<dbReference type="OrthoDB" id="194468at2759"/>
<dbReference type="InterPro" id="IPR027417">
    <property type="entry name" value="P-loop_NTPase"/>
</dbReference>
<evidence type="ECO:0000313" key="6">
    <source>
        <dbReference type="EnsemblMetazoa" id="G10782.1:cds"/>
    </source>
</evidence>
<feature type="region of interest" description="Disordered" evidence="4">
    <location>
        <begin position="298"/>
        <end position="332"/>
    </location>
</feature>
<keyword evidence="7" id="KW-1185">Reference proteome</keyword>
<evidence type="ECO:0000256" key="1">
    <source>
        <dbReference type="ARBA" id="ARBA00022741"/>
    </source>
</evidence>
<evidence type="ECO:0000259" key="5">
    <source>
        <dbReference type="PROSITE" id="PS50125"/>
    </source>
</evidence>
<dbReference type="Gene3D" id="3.40.50.300">
    <property type="entry name" value="P-loop containing nucleotide triphosphate hydrolases"/>
    <property type="match status" value="1"/>
</dbReference>
<dbReference type="FunFam" id="3.30.70.1230:FF:000017">
    <property type="entry name" value="Adenylate cyclase type 10"/>
    <property type="match status" value="1"/>
</dbReference>
<dbReference type="GO" id="GO:0035556">
    <property type="term" value="P:intracellular signal transduction"/>
    <property type="evidence" value="ECO:0007669"/>
    <property type="project" value="InterPro"/>
</dbReference>
<dbReference type="OMA" id="HIIRFCK"/>
<proteinExistence type="predicted"/>
<dbReference type="GO" id="GO:0009190">
    <property type="term" value="P:cyclic nucleotide biosynthetic process"/>
    <property type="evidence" value="ECO:0007669"/>
    <property type="project" value="InterPro"/>
</dbReference>
<dbReference type="InterPro" id="IPR029787">
    <property type="entry name" value="Nucleotide_cyclase"/>
</dbReference>
<sequence>MEDSLDNSDRKGTPKIIQLIRQAQGLAPNPEEESALKKLTPHVPGIVTFANHSRALPWTTSYTTVLMFADISGFTAICEKYGAMQNAGIDQLTKTLNDYLGEIVENIVSSEGDVLKFAGDAILAVWRVNDDTELNATVDQVVKCCLNIQDRCGAWETDIGVTLTVKMGVSAGEMSVTFLGNDEYRVYVELGPAIREVNEAEHLCGAGHIVLSPTAWELCTQSLYNHELLEDQQHARILSFWRPRRSSRAETQRDGSLWFMRRRKMGGDWGIAITGITAATAFSEGASKSLFTKPIPIVNDASSSKSNDDETSNEDTSPAPTASSSRRHSEPVHRTIYENGEESHARPGRPKMGLNKLRSVVITVKEMRLDECLRLYILHPVLKKLDDNQPLEYLSEMRNVTVVFMNLILKEEQDTTKLLQDVFEVVYRQSKVMHGCLNKVFFFDKGCTFLVIFGLPGYKHEKDCAHALICSHKMKSILDKLAGISSVSIGVTTGGTFCGVVGNKNRHEYSVIGRKVNMAARLMMHYPNKVTCGERTFQQSRLPAINFRVLGAKRMKGLQNVGVIREYVESSETSTQAVAKIPLFQFPLLGRESEIELIDNELRRLVSGQEFPDHYIISGASGIGKTRLLDHFIRLAETKNVNVISGALRLQHLHISNCLSNYIFQVMLSSSEFSDRIDTEPEIMNALASHDLDSKLYLLNSIQGSAYQKPKGITEREGDLSKILKIIIEKCTARQPVLVLVDDAQNVDPLSWRFLCWLREMSGVLIVLSSRPAAVEVPPCDFAEQYMDSSNVRVIDLGVLDTRHLPALACQIMDVVRIPCELEAMLRERTQGVPYWCEQLLIDMTEKKQLIVTYDDGSSTMRENTIAPNAAQLKRVFSDHSLEDVLDENDNDQIEYNRVNSSFRVEDEEVNRQNQQTPGMLLGYCLTIKDNKPKVKVAMFSPHVNPKDIEVPLIMKELIIARLDSMRASEQLIVKCAAVLGQTFPRDMIEYILPKVQRVKARKSFKRLKQIGIFECANIPTGRAARLLQSNGLHPEACFCPKMEDDYNADLCNVMRFKNNLLQQTAYNILMESQRLDLHNKTVEYLENQADEIRKRIPYYLLYRKPKDSLDNKQARRHSLFVRRTSKVCVVDLDDKDQDIPRMRRRGGLCVPKEDIDPLIKAVCQLDDGHQKIDELVKILIPLYQEMARHMRAAKDSQLVVEVLLEHAAAVILLKDAEKAKEIMDAVDELLQEISDKKFTNDVSRLSKIARIRGKISYYTGDLDGAQRWLRHAAKLLGIHQPITAVKIWWSTVRAMIRVRALRNSPLTRRPATDKTLEQGYCLSDLQWLYRETGNTSLAFLTTIQQMTKVTGRTCHLHQVVESYSALMKFCQIEHTKKKLETELFEICASRHMELSPSDLIMLASMYTDMAINHLNSGNLKKALSSSTGAYEVCDRLNNQDIGLVVSPVLACCLILTLRNDQFSEFLQRLRSFICYSDGRILRAWYYTFCMERILNGDYPLQSVQCCLDFATNYLRSLDAVTNEYVPRLFLAMTIAVWFSRKGRWSSAQVWFDYSELFETRIVSFLSLYALSRKIEVMLLSLNTCRVTKSHSALDQMKRQITRDLRRLYIGCHKITSMLPRYYHLKAYYCMLKKSKCLAKWYLKKARKVAEKHGNLFELAWVERHRRVWIEKVDLSDQWTDVSETSQYCWTPRPKGPHLYTWPIVPRTVNREMESMQQQPDNSIT</sequence>
<feature type="domain" description="Guanylate cyclase" evidence="5">
    <location>
        <begin position="65"/>
        <end position="201"/>
    </location>
</feature>
<evidence type="ECO:0000313" key="7">
    <source>
        <dbReference type="Proteomes" id="UP000005408"/>
    </source>
</evidence>
<dbReference type="PROSITE" id="PS50125">
    <property type="entry name" value="GUANYLATE_CYCLASE_2"/>
    <property type="match status" value="2"/>
</dbReference>
<dbReference type="GO" id="GO:0005737">
    <property type="term" value="C:cytoplasm"/>
    <property type="evidence" value="ECO:0007669"/>
    <property type="project" value="TreeGrafter"/>
</dbReference>
<keyword evidence="1" id="KW-0547">Nucleotide-binding</keyword>